<dbReference type="SUPFAM" id="SSF56349">
    <property type="entry name" value="DNA breaking-rejoining enzymes"/>
    <property type="match status" value="1"/>
</dbReference>
<name>A0A1V6LWV9_9BACT</name>
<comment type="caution">
    <text evidence="2">The sequence shown here is derived from an EMBL/GenBank/DDBJ whole genome shotgun (WGS) entry which is preliminary data.</text>
</comment>
<evidence type="ECO:0000313" key="3">
    <source>
        <dbReference type="Proteomes" id="UP000242219"/>
    </source>
</evidence>
<reference evidence="2 3" key="1">
    <citation type="journal article" date="2016" name="Genome Announc.">
        <title>Draft Genome Sequence of the Anaerobic Ammonium-Oxidizing Bacterium 'Candidatus Brocadia sp. 40'.</title>
        <authorList>
            <person name="Ali M."/>
            <person name="Haroon M.F."/>
            <person name="Narita Y."/>
            <person name="Zhang L."/>
            <person name="Rangel Shaw D."/>
            <person name="Okabe S."/>
            <person name="Saikaly P.E."/>
        </authorList>
    </citation>
    <scope>NUCLEOTIDE SEQUENCE [LARGE SCALE GENOMIC DNA]</scope>
    <source>
        <strain evidence="2 3">40</strain>
    </source>
</reference>
<dbReference type="GO" id="GO:0015074">
    <property type="term" value="P:DNA integration"/>
    <property type="evidence" value="ECO:0007669"/>
    <property type="project" value="InterPro"/>
</dbReference>
<keyword evidence="1" id="KW-0233">DNA recombination</keyword>
<evidence type="ECO:0000256" key="1">
    <source>
        <dbReference type="ARBA" id="ARBA00023172"/>
    </source>
</evidence>
<dbReference type="GO" id="GO:0003677">
    <property type="term" value="F:DNA binding"/>
    <property type="evidence" value="ECO:0007669"/>
    <property type="project" value="InterPro"/>
</dbReference>
<gene>
    <name evidence="2" type="ORF">BIY37_12980</name>
</gene>
<evidence type="ECO:0000313" key="2">
    <source>
        <dbReference type="EMBL" id="OQD44618.1"/>
    </source>
</evidence>
<protein>
    <recommendedName>
        <fullName evidence="4">Tyr recombinase domain-containing protein</fullName>
    </recommendedName>
</protein>
<dbReference type="EMBL" id="MJUW02000122">
    <property type="protein sequence ID" value="OQD44618.1"/>
    <property type="molecule type" value="Genomic_DNA"/>
</dbReference>
<proteinExistence type="predicted"/>
<organism evidence="2 3">
    <name type="scientific">Candidatus Brocadia sapporoensis</name>
    <dbReference type="NCBI Taxonomy" id="392547"/>
    <lineage>
        <taxon>Bacteria</taxon>
        <taxon>Pseudomonadati</taxon>
        <taxon>Planctomycetota</taxon>
        <taxon>Candidatus Brocadiia</taxon>
        <taxon>Candidatus Brocadiales</taxon>
        <taxon>Candidatus Brocadiaceae</taxon>
        <taxon>Candidatus Brocadia</taxon>
    </lineage>
</organism>
<evidence type="ECO:0008006" key="4">
    <source>
        <dbReference type="Google" id="ProtNLM"/>
    </source>
</evidence>
<dbReference type="InterPro" id="IPR013762">
    <property type="entry name" value="Integrase-like_cat_sf"/>
</dbReference>
<dbReference type="Proteomes" id="UP000242219">
    <property type="component" value="Unassembled WGS sequence"/>
</dbReference>
<sequence>MAGVDLTSVKELLGHKSITMTLRYAHLAPRDKKKAVNMLDQVMRTNQTEGSFFQFPRVIHNRQVISPCRIWWALVDSNH</sequence>
<keyword evidence="3" id="KW-1185">Reference proteome</keyword>
<dbReference type="InterPro" id="IPR011010">
    <property type="entry name" value="DNA_brk_join_enz"/>
</dbReference>
<dbReference type="AlphaFoldDB" id="A0A1V6LWV9"/>
<dbReference type="Gene3D" id="1.10.443.10">
    <property type="entry name" value="Intergrase catalytic core"/>
    <property type="match status" value="1"/>
</dbReference>
<accession>A0A1V6LWV9</accession>
<dbReference type="GO" id="GO:0006310">
    <property type="term" value="P:DNA recombination"/>
    <property type="evidence" value="ECO:0007669"/>
    <property type="project" value="UniProtKB-KW"/>
</dbReference>